<name>A0A0V0YZ60_9BILA</name>
<sequence length="121" mass="13992">MNPRPYYKNLYLPSILHLYHHLFAELVHLYNLPLYWVCWGHKRLFVIWLQGHPLEGNLLLSYKPLHLQAQQRLQEEGCVVDIKLFSGAVAGEGSAFGEWNLGLVRGIFTPPRRAKSCSSTY</sequence>
<reference evidence="1 2" key="1">
    <citation type="submission" date="2015-01" db="EMBL/GenBank/DDBJ databases">
        <title>Evolution of Trichinella species and genotypes.</title>
        <authorList>
            <person name="Korhonen P.K."/>
            <person name="Edoardo P."/>
            <person name="Giuseppe L.R."/>
            <person name="Gasser R.B."/>
        </authorList>
    </citation>
    <scope>NUCLEOTIDE SEQUENCE [LARGE SCALE GENOMIC DNA]</scope>
    <source>
        <strain evidence="1">ISS2496</strain>
    </source>
</reference>
<protein>
    <submittedName>
        <fullName evidence="1">Uncharacterized protein</fullName>
    </submittedName>
</protein>
<keyword evidence="2" id="KW-1185">Reference proteome</keyword>
<organism evidence="1 2">
    <name type="scientific">Trichinella patagoniensis</name>
    <dbReference type="NCBI Taxonomy" id="990121"/>
    <lineage>
        <taxon>Eukaryota</taxon>
        <taxon>Metazoa</taxon>
        <taxon>Ecdysozoa</taxon>
        <taxon>Nematoda</taxon>
        <taxon>Enoplea</taxon>
        <taxon>Dorylaimia</taxon>
        <taxon>Trichinellida</taxon>
        <taxon>Trichinellidae</taxon>
        <taxon>Trichinella</taxon>
    </lineage>
</organism>
<comment type="caution">
    <text evidence="1">The sequence shown here is derived from an EMBL/GenBank/DDBJ whole genome shotgun (WGS) entry which is preliminary data.</text>
</comment>
<accession>A0A0V0YZ60</accession>
<proteinExistence type="predicted"/>
<dbReference type="Proteomes" id="UP000054783">
    <property type="component" value="Unassembled WGS sequence"/>
</dbReference>
<evidence type="ECO:0000313" key="2">
    <source>
        <dbReference type="Proteomes" id="UP000054783"/>
    </source>
</evidence>
<dbReference type="AlphaFoldDB" id="A0A0V0YZ60"/>
<dbReference type="EMBL" id="JYDQ01001232">
    <property type="protein sequence ID" value="KRY05570.1"/>
    <property type="molecule type" value="Genomic_DNA"/>
</dbReference>
<evidence type="ECO:0000313" key="1">
    <source>
        <dbReference type="EMBL" id="KRY05570.1"/>
    </source>
</evidence>
<gene>
    <name evidence="1" type="ORF">T12_4130</name>
</gene>